<feature type="transmembrane region" description="Helical" evidence="6">
    <location>
        <begin position="70"/>
        <end position="93"/>
    </location>
</feature>
<keyword evidence="5 6" id="KW-0472">Membrane</keyword>
<dbReference type="InterPro" id="IPR000301">
    <property type="entry name" value="Tetraspanin_animals"/>
</dbReference>
<dbReference type="PANTHER" id="PTHR19282:SF552">
    <property type="entry name" value="TETRASPANIN"/>
    <property type="match status" value="1"/>
</dbReference>
<feature type="transmembrane region" description="Helical" evidence="6">
    <location>
        <begin position="100"/>
        <end position="123"/>
    </location>
</feature>
<keyword evidence="3 6" id="KW-0812">Transmembrane</keyword>
<evidence type="ECO:0000256" key="6">
    <source>
        <dbReference type="RuleBase" id="RU361218"/>
    </source>
</evidence>
<feature type="transmembrane region" description="Helical" evidence="6">
    <location>
        <begin position="12"/>
        <end position="35"/>
    </location>
</feature>
<comment type="similarity">
    <text evidence="2 6">Belongs to the tetraspanin (TM4SF) family.</text>
</comment>
<evidence type="ECO:0000313" key="7">
    <source>
        <dbReference type="EMBL" id="JAS10832.1"/>
    </source>
</evidence>
<evidence type="ECO:0000256" key="2">
    <source>
        <dbReference type="ARBA" id="ARBA00006840"/>
    </source>
</evidence>
<comment type="subcellular location">
    <subcellularLocation>
        <location evidence="1 6">Membrane</location>
        <topology evidence="1 6">Multi-pass membrane protein</topology>
    </subcellularLocation>
</comment>
<proteinExistence type="inferred from homology"/>
<dbReference type="InterPro" id="IPR018503">
    <property type="entry name" value="Tetraspanin_CS"/>
</dbReference>
<gene>
    <name evidence="7" type="ORF">g.38917</name>
</gene>
<dbReference type="PROSITE" id="PS00421">
    <property type="entry name" value="TM4_1"/>
    <property type="match status" value="1"/>
</dbReference>
<dbReference type="Gene3D" id="1.10.1450.10">
    <property type="entry name" value="Tetraspanin"/>
    <property type="match status" value="1"/>
</dbReference>
<dbReference type="AlphaFoldDB" id="A0A1B6CBJ2"/>
<dbReference type="Pfam" id="PF00335">
    <property type="entry name" value="Tetraspanin"/>
    <property type="match status" value="1"/>
</dbReference>
<organism evidence="7">
    <name type="scientific">Clastoptera arizonana</name>
    <name type="common">Arizona spittle bug</name>
    <dbReference type="NCBI Taxonomy" id="38151"/>
    <lineage>
        <taxon>Eukaryota</taxon>
        <taxon>Metazoa</taxon>
        <taxon>Ecdysozoa</taxon>
        <taxon>Arthropoda</taxon>
        <taxon>Hexapoda</taxon>
        <taxon>Insecta</taxon>
        <taxon>Pterygota</taxon>
        <taxon>Neoptera</taxon>
        <taxon>Paraneoptera</taxon>
        <taxon>Hemiptera</taxon>
        <taxon>Auchenorrhyncha</taxon>
        <taxon>Cercopoidea</taxon>
        <taxon>Clastopteridae</taxon>
        <taxon>Clastoptera</taxon>
    </lineage>
</organism>
<accession>A0A1B6CBJ2</accession>
<sequence>MAFDCCNCLAKYILCIFNFVFFLAGGAVLTVGVWLNLDKKSFLAFTKIIEEQTHVQEFQQFTQPNVFSQLAYFLIAVGAIVFFVSFMGYCGALRESRCLLAFYGILLILILVLEVTAAGFAIANKAKAEEETHKFLESTIKQYYSPYPNETDAISAMWNILMAQMSCCGIDSYEDFKQSARFNASGMEIPPACCVLEGNIQNLKPKFSNCVTNPSSVNSYFKTGCYETVVNWILEHINIAIWVIIGVILVELFVTFLSFCLCKGLDVYEK</sequence>
<keyword evidence="4 6" id="KW-1133">Transmembrane helix</keyword>
<evidence type="ECO:0000256" key="3">
    <source>
        <dbReference type="ARBA" id="ARBA00022692"/>
    </source>
</evidence>
<dbReference type="PANTHER" id="PTHR19282">
    <property type="entry name" value="TETRASPANIN"/>
    <property type="match status" value="1"/>
</dbReference>
<reference evidence="7" key="1">
    <citation type="submission" date="2015-12" db="EMBL/GenBank/DDBJ databases">
        <title>De novo transcriptome assembly of four potential Pierce s Disease insect vectors from Arizona vineyards.</title>
        <authorList>
            <person name="Tassone E.E."/>
        </authorList>
    </citation>
    <scope>NUCLEOTIDE SEQUENCE</scope>
</reference>
<dbReference type="PIRSF" id="PIRSF002419">
    <property type="entry name" value="Tetraspanin"/>
    <property type="match status" value="1"/>
</dbReference>
<dbReference type="EMBL" id="GEDC01026466">
    <property type="protein sequence ID" value="JAS10832.1"/>
    <property type="molecule type" value="Transcribed_RNA"/>
</dbReference>
<dbReference type="GO" id="GO:0005886">
    <property type="term" value="C:plasma membrane"/>
    <property type="evidence" value="ECO:0007669"/>
    <property type="project" value="TreeGrafter"/>
</dbReference>
<dbReference type="SUPFAM" id="SSF48652">
    <property type="entry name" value="Tetraspanin"/>
    <property type="match status" value="1"/>
</dbReference>
<dbReference type="PRINTS" id="PR00259">
    <property type="entry name" value="TMFOUR"/>
</dbReference>
<feature type="transmembrane region" description="Helical" evidence="6">
    <location>
        <begin position="239"/>
        <end position="262"/>
    </location>
</feature>
<evidence type="ECO:0000256" key="1">
    <source>
        <dbReference type="ARBA" id="ARBA00004141"/>
    </source>
</evidence>
<dbReference type="InterPro" id="IPR008952">
    <property type="entry name" value="Tetraspanin_EC2_sf"/>
</dbReference>
<protein>
    <recommendedName>
        <fullName evidence="6">Tetraspanin</fullName>
    </recommendedName>
</protein>
<dbReference type="InterPro" id="IPR018499">
    <property type="entry name" value="Tetraspanin/Peripherin"/>
</dbReference>
<evidence type="ECO:0000256" key="5">
    <source>
        <dbReference type="ARBA" id="ARBA00023136"/>
    </source>
</evidence>
<name>A0A1B6CBJ2_9HEMI</name>
<dbReference type="CDD" id="cd03156">
    <property type="entry name" value="uroplakin_I_like_LEL"/>
    <property type="match status" value="1"/>
</dbReference>
<evidence type="ECO:0000256" key="4">
    <source>
        <dbReference type="ARBA" id="ARBA00022989"/>
    </source>
</evidence>